<evidence type="ECO:0000256" key="11">
    <source>
        <dbReference type="RuleBase" id="RU003357"/>
    </source>
</evidence>
<evidence type="ECO:0000256" key="9">
    <source>
        <dbReference type="ARBA" id="ARBA00023237"/>
    </source>
</evidence>
<dbReference type="PROSITE" id="PS52016">
    <property type="entry name" value="TONB_DEPENDENT_REC_3"/>
    <property type="match status" value="1"/>
</dbReference>
<comment type="subcellular location">
    <subcellularLocation>
        <location evidence="1 10">Cell outer membrane</location>
        <topology evidence="1 10">Multi-pass membrane protein</topology>
    </subcellularLocation>
</comment>
<keyword evidence="15" id="KW-1185">Reference proteome</keyword>
<keyword evidence="5" id="KW-0732">Signal</keyword>
<comment type="caution">
    <text evidence="14">The sequence shown here is derived from an EMBL/GenBank/DDBJ whole genome shotgun (WGS) entry which is preliminary data.</text>
</comment>
<organism evidence="14 15">
    <name type="scientific">Leeuwenhoekiella polynyae</name>
    <dbReference type="NCBI Taxonomy" id="1550906"/>
    <lineage>
        <taxon>Bacteria</taxon>
        <taxon>Pseudomonadati</taxon>
        <taxon>Bacteroidota</taxon>
        <taxon>Flavobacteriia</taxon>
        <taxon>Flavobacteriales</taxon>
        <taxon>Flavobacteriaceae</taxon>
        <taxon>Leeuwenhoekiella</taxon>
    </lineage>
</organism>
<dbReference type="CDD" id="cd01347">
    <property type="entry name" value="ligand_gated_channel"/>
    <property type="match status" value="1"/>
</dbReference>
<dbReference type="Gene3D" id="2.170.130.10">
    <property type="entry name" value="TonB-dependent receptor, plug domain"/>
    <property type="match status" value="1"/>
</dbReference>
<dbReference type="PANTHER" id="PTHR30069:SF29">
    <property type="entry name" value="HEMOGLOBIN AND HEMOGLOBIN-HAPTOGLOBIN-BINDING PROTEIN 1-RELATED"/>
    <property type="match status" value="1"/>
</dbReference>
<feature type="domain" description="TonB-dependent receptor-like beta-barrel" evidence="12">
    <location>
        <begin position="208"/>
        <end position="669"/>
    </location>
</feature>
<dbReference type="Pfam" id="PF07715">
    <property type="entry name" value="Plug"/>
    <property type="match status" value="1"/>
</dbReference>
<evidence type="ECO:0000256" key="6">
    <source>
        <dbReference type="ARBA" id="ARBA00023077"/>
    </source>
</evidence>
<dbReference type="PANTHER" id="PTHR30069">
    <property type="entry name" value="TONB-DEPENDENT OUTER MEMBRANE RECEPTOR"/>
    <property type="match status" value="1"/>
</dbReference>
<evidence type="ECO:0000313" key="14">
    <source>
        <dbReference type="EMBL" id="RXG12110.1"/>
    </source>
</evidence>
<evidence type="ECO:0000256" key="2">
    <source>
        <dbReference type="ARBA" id="ARBA00022448"/>
    </source>
</evidence>
<evidence type="ECO:0000259" key="12">
    <source>
        <dbReference type="Pfam" id="PF00593"/>
    </source>
</evidence>
<evidence type="ECO:0000256" key="8">
    <source>
        <dbReference type="ARBA" id="ARBA00023170"/>
    </source>
</evidence>
<sequence length="694" mass="77019">MILNKYFLGIYFTVCSILHSFSQETKPLTGIDSSEVLNEVLITATRTKSQLSSLPLPAQIINKETIQQSGSMRLGDILAEQTGLITVPDFGGGEGLQMQGLDSQYILVLVDGVPLVGRSAGTLDLNRISVGNIQKIELVKGASSSLYGSDALGGVVNIITETPKQDWHGTLNYRAGTLNTHDLSFNTTYGNDKLKLSLFGNRYSSSGYDLTPQNALQTVEPFSNYTAQAKLAYSFSTATSASLSTRYYRQSQEYKASESLQGESSIEEWNTHLKLNHQFNSAWSSSLELYATQYQTDEYLNDEADASLNSNGFYDQRLLRPELRVRYQPNTQAAFIAGTGYNHETLDRTDFSENPTFNSAYMYLQYDATYFEKLNVIAGGRLDTHNVYTTQFSPKVALRYPISNSIAIKTSGGRGFKAPAFRQLYFDFTNATVGYTVLGHQAVPTALAAMQERGEIATILVPVSTFDNELKPESSINLNLGVDYSFSKRLTFSLNVFRNSLTNLIDTRIIATKTNGQSVFSYTNINESYTQGLEFNFTANAIKNLTISGGYQLLYAKDKEAEAAFNAGKIYARAAANGSSFALKKSDYFGLYNRSRHSANLKLFYNIPQYRMNANLRATYRSKYGISDTNGNGYLDNYDDFVSGYGILDFALTKNLGKHLQLGVGIDNVLDFTDAENITNLPGRLYFGKLNYQL</sequence>
<dbReference type="AlphaFoldDB" id="A0A4Q0NQL4"/>
<dbReference type="GO" id="GO:0015344">
    <property type="term" value="F:siderophore uptake transmembrane transporter activity"/>
    <property type="evidence" value="ECO:0007669"/>
    <property type="project" value="TreeGrafter"/>
</dbReference>
<dbReference type="InterPro" id="IPR037066">
    <property type="entry name" value="Plug_dom_sf"/>
</dbReference>
<keyword evidence="6 11" id="KW-0798">TonB box</keyword>
<keyword evidence="9 10" id="KW-0998">Cell outer membrane</keyword>
<dbReference type="SUPFAM" id="SSF56935">
    <property type="entry name" value="Porins"/>
    <property type="match status" value="1"/>
</dbReference>
<dbReference type="Proteomes" id="UP000289859">
    <property type="component" value="Unassembled WGS sequence"/>
</dbReference>
<gene>
    <name evidence="14" type="ORF">DSM02_3956</name>
</gene>
<comment type="similarity">
    <text evidence="10 11">Belongs to the TonB-dependent receptor family.</text>
</comment>
<dbReference type="OrthoDB" id="9764669at2"/>
<accession>A0A4Q0NQL4</accession>
<evidence type="ECO:0000256" key="10">
    <source>
        <dbReference type="PROSITE-ProRule" id="PRU01360"/>
    </source>
</evidence>
<evidence type="ECO:0000259" key="13">
    <source>
        <dbReference type="Pfam" id="PF07715"/>
    </source>
</evidence>
<evidence type="ECO:0000256" key="4">
    <source>
        <dbReference type="ARBA" id="ARBA00022692"/>
    </source>
</evidence>
<evidence type="ECO:0000256" key="5">
    <source>
        <dbReference type="ARBA" id="ARBA00022729"/>
    </source>
</evidence>
<keyword evidence="3 10" id="KW-1134">Transmembrane beta strand</keyword>
<dbReference type="InterPro" id="IPR036942">
    <property type="entry name" value="Beta-barrel_TonB_sf"/>
</dbReference>
<evidence type="ECO:0000256" key="1">
    <source>
        <dbReference type="ARBA" id="ARBA00004571"/>
    </source>
</evidence>
<dbReference type="RefSeq" id="WP_128767136.1">
    <property type="nucleotide sequence ID" value="NZ_JBHUOO010000017.1"/>
</dbReference>
<keyword evidence="4 10" id="KW-0812">Transmembrane</keyword>
<dbReference type="InterPro" id="IPR012910">
    <property type="entry name" value="Plug_dom"/>
</dbReference>
<dbReference type="Gene3D" id="2.40.170.20">
    <property type="entry name" value="TonB-dependent receptor, beta-barrel domain"/>
    <property type="match status" value="1"/>
</dbReference>
<feature type="domain" description="TonB-dependent receptor plug" evidence="13">
    <location>
        <begin position="52"/>
        <end position="155"/>
    </location>
</feature>
<keyword evidence="8 14" id="KW-0675">Receptor</keyword>
<keyword evidence="7 10" id="KW-0472">Membrane</keyword>
<proteinExistence type="inferred from homology"/>
<protein>
    <submittedName>
        <fullName evidence="14">Outer membrane receptor for ferrienterochelin and colicins</fullName>
    </submittedName>
</protein>
<evidence type="ECO:0000256" key="3">
    <source>
        <dbReference type="ARBA" id="ARBA00022452"/>
    </source>
</evidence>
<dbReference type="Pfam" id="PF00593">
    <property type="entry name" value="TonB_dep_Rec_b-barrel"/>
    <property type="match status" value="1"/>
</dbReference>
<dbReference type="EMBL" id="QOVK01000032">
    <property type="protein sequence ID" value="RXG12110.1"/>
    <property type="molecule type" value="Genomic_DNA"/>
</dbReference>
<evidence type="ECO:0000313" key="15">
    <source>
        <dbReference type="Proteomes" id="UP000289859"/>
    </source>
</evidence>
<keyword evidence="2 10" id="KW-0813">Transport</keyword>
<dbReference type="GO" id="GO:0044718">
    <property type="term" value="P:siderophore transmembrane transport"/>
    <property type="evidence" value="ECO:0007669"/>
    <property type="project" value="TreeGrafter"/>
</dbReference>
<name>A0A4Q0NQL4_9FLAO</name>
<dbReference type="InterPro" id="IPR000531">
    <property type="entry name" value="Beta-barrel_TonB"/>
</dbReference>
<reference evidence="14 15" key="1">
    <citation type="submission" date="2018-07" db="EMBL/GenBank/DDBJ databases">
        <title>Leeuwenhoekiella genomics.</title>
        <authorList>
            <person name="Tahon G."/>
            <person name="Willems A."/>
        </authorList>
    </citation>
    <scope>NUCLEOTIDE SEQUENCE [LARGE SCALE GENOMIC DNA]</scope>
    <source>
        <strain evidence="14 15">LMG 29608</strain>
    </source>
</reference>
<evidence type="ECO:0000256" key="7">
    <source>
        <dbReference type="ARBA" id="ARBA00023136"/>
    </source>
</evidence>
<dbReference type="GO" id="GO:0009279">
    <property type="term" value="C:cell outer membrane"/>
    <property type="evidence" value="ECO:0007669"/>
    <property type="project" value="UniProtKB-SubCell"/>
</dbReference>
<dbReference type="InterPro" id="IPR039426">
    <property type="entry name" value="TonB-dep_rcpt-like"/>
</dbReference>